<keyword evidence="1" id="KW-0175">Coiled coil</keyword>
<name>A0A014PGX8_9HYPO</name>
<dbReference type="HOGENOM" id="CLU_584047_0_0_1"/>
<comment type="caution">
    <text evidence="3">The sequence shown here is derived from an EMBL/GenBank/DDBJ whole genome shotgun (WGS) entry which is preliminary data.</text>
</comment>
<dbReference type="Proteomes" id="UP000030151">
    <property type="component" value="Unassembled WGS sequence"/>
</dbReference>
<dbReference type="AlphaFoldDB" id="A0A014PGX8"/>
<feature type="coiled-coil region" evidence="1">
    <location>
        <begin position="455"/>
        <end position="485"/>
    </location>
</feature>
<gene>
    <name evidence="3" type="ORF">X797_012087</name>
</gene>
<evidence type="ECO:0000313" key="4">
    <source>
        <dbReference type="Proteomes" id="UP000030151"/>
    </source>
</evidence>
<feature type="region of interest" description="Disordered" evidence="2">
    <location>
        <begin position="380"/>
        <end position="430"/>
    </location>
</feature>
<evidence type="ECO:0000256" key="1">
    <source>
        <dbReference type="SAM" id="Coils"/>
    </source>
</evidence>
<sequence length="547" mass="61282">MTQNAVQSATDPVNTMVYTNMPLDKGKPESWLSTVSAVLLNNGARIDNTKYEILSYDDFHNIRTNSVEDLQKLQSSWRNLDLRRKELATVGNGVDGGSKVSGSELLACEKQYTGLILKHSRLEQQWSKRQEELLKHYIAIFQYLHLLIKEDSSFIKPLSPDDEQDQIGKLERLSRILEPLKLKLQIEQSKLKSTRECGHNPSHEITKLERLCNDLTLERYNVERRILLLGQEMLKHRVAGFLVQLMDTTLAPESTLINNGRGDSQAFGRSSPHISEIDRSGSCPPSVSELTSSRENPTAKLPPYDENTSKPKNNQNNLRIAEESQRYNVSRAGGNIMGEHSGFINAQQTAILPTVGGDSTLRNEPKGAEKTVEILDVRTYREQTDEEIEESDEEMDEEVGGGNGEDGGEDLSDTEYDDGLSRTSSPELGKLAELERRQRLMRRVVNSEDVEWQLTQENRELLERLQQEKESVNKLQTALDQNAQRGFSEDDPMKAAIINLMAQAVIVRGVVDATSGLPKDLEESVALLGDTTRSLAKIVKIEGAGGR</sequence>
<accession>A0A014PGX8</accession>
<feature type="compositionally biased region" description="Acidic residues" evidence="2">
    <location>
        <begin position="406"/>
        <end position="418"/>
    </location>
</feature>
<feature type="region of interest" description="Disordered" evidence="2">
    <location>
        <begin position="256"/>
        <end position="320"/>
    </location>
</feature>
<dbReference type="EMBL" id="JELW01000141">
    <property type="protein sequence ID" value="EXU94834.1"/>
    <property type="molecule type" value="Genomic_DNA"/>
</dbReference>
<evidence type="ECO:0000256" key="2">
    <source>
        <dbReference type="SAM" id="MobiDB-lite"/>
    </source>
</evidence>
<organism evidence="3 4">
    <name type="scientific">Metarhizium robertsii</name>
    <dbReference type="NCBI Taxonomy" id="568076"/>
    <lineage>
        <taxon>Eukaryota</taxon>
        <taxon>Fungi</taxon>
        <taxon>Dikarya</taxon>
        <taxon>Ascomycota</taxon>
        <taxon>Pezizomycotina</taxon>
        <taxon>Sordariomycetes</taxon>
        <taxon>Hypocreomycetidae</taxon>
        <taxon>Hypocreales</taxon>
        <taxon>Clavicipitaceae</taxon>
        <taxon>Metarhizium</taxon>
    </lineage>
</organism>
<feature type="compositionally biased region" description="Acidic residues" evidence="2">
    <location>
        <begin position="384"/>
        <end position="399"/>
    </location>
</feature>
<reference evidence="3 4" key="1">
    <citation type="submission" date="2014-02" db="EMBL/GenBank/DDBJ databases">
        <title>The genome sequence of the entomopathogenic fungus Metarhizium robertsii ARSEF 2575.</title>
        <authorList>
            <person name="Giuliano Garisto Donzelli B."/>
            <person name="Roe B.A."/>
            <person name="Macmil S.L."/>
            <person name="Krasnoff S.B."/>
            <person name="Gibson D.M."/>
        </authorList>
    </citation>
    <scope>NUCLEOTIDE SEQUENCE [LARGE SCALE GENOMIC DNA]</scope>
    <source>
        <strain evidence="3 4">ARSEF 2575</strain>
    </source>
</reference>
<evidence type="ECO:0000313" key="3">
    <source>
        <dbReference type="EMBL" id="EXU94834.1"/>
    </source>
</evidence>
<feature type="compositionally biased region" description="Polar residues" evidence="2">
    <location>
        <begin position="283"/>
        <end position="296"/>
    </location>
</feature>
<proteinExistence type="predicted"/>
<protein>
    <submittedName>
        <fullName evidence="3">Uncharacterized protein</fullName>
    </submittedName>
</protein>